<dbReference type="WBParaSite" id="Hba_13042">
    <property type="protein sequence ID" value="Hba_13042"/>
    <property type="gene ID" value="Hba_13042"/>
</dbReference>
<organism evidence="1 2">
    <name type="scientific">Heterorhabditis bacteriophora</name>
    <name type="common">Entomopathogenic nematode worm</name>
    <dbReference type="NCBI Taxonomy" id="37862"/>
    <lineage>
        <taxon>Eukaryota</taxon>
        <taxon>Metazoa</taxon>
        <taxon>Ecdysozoa</taxon>
        <taxon>Nematoda</taxon>
        <taxon>Chromadorea</taxon>
        <taxon>Rhabditida</taxon>
        <taxon>Rhabditina</taxon>
        <taxon>Rhabditomorpha</taxon>
        <taxon>Strongyloidea</taxon>
        <taxon>Heterorhabditidae</taxon>
        <taxon>Heterorhabditis</taxon>
    </lineage>
</organism>
<accession>A0A1I7X6I7</accession>
<evidence type="ECO:0000313" key="2">
    <source>
        <dbReference type="WBParaSite" id="Hba_13042"/>
    </source>
</evidence>
<dbReference type="AlphaFoldDB" id="A0A1I7X6I7"/>
<keyword evidence="1" id="KW-1185">Reference proteome</keyword>
<name>A0A1I7X6I7_HETBA</name>
<protein>
    <submittedName>
        <fullName evidence="2">Uncharacterized protein</fullName>
    </submittedName>
</protein>
<proteinExistence type="predicted"/>
<reference evidence="2" key="1">
    <citation type="submission" date="2016-11" db="UniProtKB">
        <authorList>
            <consortium name="WormBaseParasite"/>
        </authorList>
    </citation>
    <scope>IDENTIFICATION</scope>
</reference>
<dbReference type="Proteomes" id="UP000095283">
    <property type="component" value="Unplaced"/>
</dbReference>
<evidence type="ECO:0000313" key="1">
    <source>
        <dbReference type="Proteomes" id="UP000095283"/>
    </source>
</evidence>
<sequence>MDFARAHMSWTSEWTELHFIQRRAEAWWYGLHFHRLVLSN</sequence>